<evidence type="ECO:0000259" key="3">
    <source>
        <dbReference type="Pfam" id="PF05368"/>
    </source>
</evidence>
<dbReference type="GO" id="GO:0016491">
    <property type="term" value="F:oxidoreductase activity"/>
    <property type="evidence" value="ECO:0007669"/>
    <property type="project" value="UniProtKB-KW"/>
</dbReference>
<dbReference type="EMBL" id="AHHD01000347">
    <property type="protein sequence ID" value="EKG14452.1"/>
    <property type="molecule type" value="Genomic_DNA"/>
</dbReference>
<dbReference type="AlphaFoldDB" id="K2RNT5"/>
<dbReference type="InterPro" id="IPR036291">
    <property type="entry name" value="NAD(P)-bd_dom_sf"/>
</dbReference>
<dbReference type="eggNOG" id="ENOG502QPMY">
    <property type="taxonomic scope" value="Eukaryota"/>
</dbReference>
<dbReference type="HOGENOM" id="CLU_044876_6_0_1"/>
<accession>K2RNT5</accession>
<sequence>MSKQRVLLLGATGETGGSILEGLLEQSSQFDVELLVRPASAEKASVKKLADRVSALRIIDINGPVEDLVAVLRGVDVVISAIDALSFAAQKNLATAAKQAGVKRFLPCMFATIMPPGGIMILRDSKEEIIQHVRKLYLPYTFVDIGWWYQISFPTVPSGRLDYATNSPSKPLHGNGDGPLNLYTDRTDIGRFVARIIADPRTLNKYVVAWGEQLTEHDIWRITEEVTGEKITARKYVPHEETLARLHEAEAAVQAAGGVAAADGALLLGLSTLQYENTMFVRGDNCLEYAKYLGYLDARELFPDLRPKSFREFLEEVLAGKGVKPYQGDGATAQIIKAASGKAGKA</sequence>
<gene>
    <name evidence="4" type="ORF">MPH_08301</name>
</gene>
<evidence type="ECO:0000256" key="1">
    <source>
        <dbReference type="ARBA" id="ARBA00022857"/>
    </source>
</evidence>
<keyword evidence="1" id="KW-0521">NADP</keyword>
<evidence type="ECO:0000313" key="5">
    <source>
        <dbReference type="Proteomes" id="UP000007129"/>
    </source>
</evidence>
<feature type="domain" description="NmrA-like" evidence="3">
    <location>
        <begin position="3"/>
        <end position="246"/>
    </location>
</feature>
<organism evidence="4 5">
    <name type="scientific">Macrophomina phaseolina (strain MS6)</name>
    <name type="common">Charcoal rot fungus</name>
    <dbReference type="NCBI Taxonomy" id="1126212"/>
    <lineage>
        <taxon>Eukaryota</taxon>
        <taxon>Fungi</taxon>
        <taxon>Dikarya</taxon>
        <taxon>Ascomycota</taxon>
        <taxon>Pezizomycotina</taxon>
        <taxon>Dothideomycetes</taxon>
        <taxon>Dothideomycetes incertae sedis</taxon>
        <taxon>Botryosphaeriales</taxon>
        <taxon>Botryosphaeriaceae</taxon>
        <taxon>Macrophomina</taxon>
    </lineage>
</organism>
<evidence type="ECO:0000256" key="2">
    <source>
        <dbReference type="ARBA" id="ARBA00023002"/>
    </source>
</evidence>
<dbReference type="InParanoid" id="K2RNT5"/>
<dbReference type="VEuPathDB" id="FungiDB:MPH_08301"/>
<comment type="caution">
    <text evidence="4">The sequence shown here is derived from an EMBL/GenBank/DDBJ whole genome shotgun (WGS) entry which is preliminary data.</text>
</comment>
<dbReference type="PANTHER" id="PTHR47706:SF9">
    <property type="entry name" value="NMRA-LIKE DOMAIN-CONTAINING PROTEIN-RELATED"/>
    <property type="match status" value="1"/>
</dbReference>
<dbReference type="SUPFAM" id="SSF51735">
    <property type="entry name" value="NAD(P)-binding Rossmann-fold domains"/>
    <property type="match status" value="1"/>
</dbReference>
<dbReference type="Proteomes" id="UP000007129">
    <property type="component" value="Unassembled WGS sequence"/>
</dbReference>
<name>K2RNT5_MACPH</name>
<dbReference type="Gene3D" id="3.40.50.720">
    <property type="entry name" value="NAD(P)-binding Rossmann-like Domain"/>
    <property type="match status" value="1"/>
</dbReference>
<dbReference type="InterPro" id="IPR051609">
    <property type="entry name" value="NmrA/Isoflavone_reductase-like"/>
</dbReference>
<protein>
    <recommendedName>
        <fullName evidence="3">NmrA-like domain-containing protein</fullName>
    </recommendedName>
</protein>
<dbReference type="InterPro" id="IPR008030">
    <property type="entry name" value="NmrA-like"/>
</dbReference>
<evidence type="ECO:0000313" key="4">
    <source>
        <dbReference type="EMBL" id="EKG14452.1"/>
    </source>
</evidence>
<dbReference type="OrthoDB" id="419598at2759"/>
<keyword evidence="2" id="KW-0560">Oxidoreductase</keyword>
<reference evidence="4 5" key="1">
    <citation type="journal article" date="2012" name="BMC Genomics">
        <title>Tools to kill: Genome of one of the most destructive plant pathogenic fungi Macrophomina phaseolina.</title>
        <authorList>
            <person name="Islam M.S."/>
            <person name="Haque M.S."/>
            <person name="Islam M.M."/>
            <person name="Emdad E.M."/>
            <person name="Halim A."/>
            <person name="Hossen Q.M.M."/>
            <person name="Hossain M.Z."/>
            <person name="Ahmed B."/>
            <person name="Rahim S."/>
            <person name="Rahman M.S."/>
            <person name="Alam M.M."/>
            <person name="Hou S."/>
            <person name="Wan X."/>
            <person name="Saito J.A."/>
            <person name="Alam M."/>
        </authorList>
    </citation>
    <scope>NUCLEOTIDE SEQUENCE [LARGE SCALE GENOMIC DNA]</scope>
    <source>
        <strain evidence="4 5">MS6</strain>
    </source>
</reference>
<proteinExistence type="predicted"/>
<dbReference type="STRING" id="1126212.K2RNT5"/>
<dbReference type="Pfam" id="PF05368">
    <property type="entry name" value="NmrA"/>
    <property type="match status" value="1"/>
</dbReference>
<dbReference type="Gene3D" id="3.90.25.10">
    <property type="entry name" value="UDP-galactose 4-epimerase, domain 1"/>
    <property type="match status" value="1"/>
</dbReference>
<dbReference type="PANTHER" id="PTHR47706">
    <property type="entry name" value="NMRA-LIKE FAMILY PROTEIN"/>
    <property type="match status" value="1"/>
</dbReference>